<sequence>MQKGKRFFWGEKGIQHAREREAGTSVLVSSVRRVSFSWLLELSDGICVGPKRMKRWASTGRGFSKNRKMLEVEEKKLDFTESRGVFFVCTEGVLLLYLLSTFILLWLFSSIISCVLF</sequence>
<evidence type="ECO:0008006" key="4">
    <source>
        <dbReference type="Google" id="ProtNLM"/>
    </source>
</evidence>
<reference evidence="2" key="1">
    <citation type="submission" date="2021-01" db="EMBL/GenBank/DDBJ databases">
        <authorList>
            <person name="Lovell J.T."/>
            <person name="Bentley N."/>
            <person name="Bhattarai G."/>
            <person name="Jenkins J.W."/>
            <person name="Sreedasyam A."/>
            <person name="Alarcon Y."/>
            <person name="Bock C."/>
            <person name="Boston L."/>
            <person name="Carlson J."/>
            <person name="Cervantes K."/>
            <person name="Clermont K."/>
            <person name="Krom N."/>
            <person name="Kubenka K."/>
            <person name="Mamidi S."/>
            <person name="Mattison C."/>
            <person name="Monteros M."/>
            <person name="Pisani C."/>
            <person name="Plott C."/>
            <person name="Rajasekar S."/>
            <person name="Rhein H.S."/>
            <person name="Rohla C."/>
            <person name="Song M."/>
            <person name="Hilaire R.S."/>
            <person name="Shu S."/>
            <person name="Wells L."/>
            <person name="Wang X."/>
            <person name="Webber J."/>
            <person name="Heerema R.J."/>
            <person name="Klein P."/>
            <person name="Conner P."/>
            <person name="Grauke L."/>
            <person name="Grimwood J."/>
            <person name="Schmutz J."/>
            <person name="Randall J.J."/>
        </authorList>
    </citation>
    <scope>NUCLEOTIDE SEQUENCE</scope>
    <source>
        <tissue evidence="2">Leaf</tissue>
    </source>
</reference>
<keyword evidence="1" id="KW-0472">Membrane</keyword>
<accession>A0A922AJ41</accession>
<proteinExistence type="predicted"/>
<evidence type="ECO:0000313" key="3">
    <source>
        <dbReference type="Proteomes" id="UP000811246"/>
    </source>
</evidence>
<evidence type="ECO:0000313" key="2">
    <source>
        <dbReference type="EMBL" id="KAG6678555.1"/>
    </source>
</evidence>
<keyword evidence="1" id="KW-0812">Transmembrane</keyword>
<gene>
    <name evidence="2" type="ORF">I3842_14G087100</name>
</gene>
<keyword evidence="1" id="KW-1133">Transmembrane helix</keyword>
<evidence type="ECO:0000256" key="1">
    <source>
        <dbReference type="SAM" id="Phobius"/>
    </source>
</evidence>
<name>A0A922AJ41_CARIL</name>
<dbReference type="Proteomes" id="UP000811246">
    <property type="component" value="Chromosome 14"/>
</dbReference>
<comment type="caution">
    <text evidence="2">The sequence shown here is derived from an EMBL/GenBank/DDBJ whole genome shotgun (WGS) entry which is preliminary data.</text>
</comment>
<dbReference type="AlphaFoldDB" id="A0A922AJ41"/>
<feature type="transmembrane region" description="Helical" evidence="1">
    <location>
        <begin position="85"/>
        <end position="108"/>
    </location>
</feature>
<protein>
    <recommendedName>
        <fullName evidence="4">Transmembrane protein</fullName>
    </recommendedName>
</protein>
<dbReference type="EMBL" id="CM031838">
    <property type="protein sequence ID" value="KAG6678555.1"/>
    <property type="molecule type" value="Genomic_DNA"/>
</dbReference>
<organism evidence="2 3">
    <name type="scientific">Carya illinoinensis</name>
    <name type="common">Pecan</name>
    <dbReference type="NCBI Taxonomy" id="32201"/>
    <lineage>
        <taxon>Eukaryota</taxon>
        <taxon>Viridiplantae</taxon>
        <taxon>Streptophyta</taxon>
        <taxon>Embryophyta</taxon>
        <taxon>Tracheophyta</taxon>
        <taxon>Spermatophyta</taxon>
        <taxon>Magnoliopsida</taxon>
        <taxon>eudicotyledons</taxon>
        <taxon>Gunneridae</taxon>
        <taxon>Pentapetalae</taxon>
        <taxon>rosids</taxon>
        <taxon>fabids</taxon>
        <taxon>Fagales</taxon>
        <taxon>Juglandaceae</taxon>
        <taxon>Carya</taxon>
    </lineage>
</organism>